<dbReference type="InterPro" id="IPR017452">
    <property type="entry name" value="GPCR_Rhodpsn_7TM"/>
</dbReference>
<dbReference type="GO" id="GO:0005886">
    <property type="term" value="C:plasma membrane"/>
    <property type="evidence" value="ECO:0007669"/>
    <property type="project" value="UniProtKB-SubCell"/>
</dbReference>
<evidence type="ECO:0000256" key="10">
    <source>
        <dbReference type="ARBA" id="ARBA00023224"/>
    </source>
</evidence>
<reference evidence="15 16" key="1">
    <citation type="submission" date="2021-04" db="EMBL/GenBank/DDBJ databases">
        <authorList>
            <person name="De Guttry C."/>
            <person name="Zahm M."/>
            <person name="Klopp C."/>
            <person name="Cabau C."/>
            <person name="Louis A."/>
            <person name="Berthelot C."/>
            <person name="Parey E."/>
            <person name="Roest Crollius H."/>
            <person name="Montfort J."/>
            <person name="Robinson-Rechavi M."/>
            <person name="Bucao C."/>
            <person name="Bouchez O."/>
            <person name="Gislard M."/>
            <person name="Lluch J."/>
            <person name="Milhes M."/>
            <person name="Lampietro C."/>
            <person name="Lopez Roques C."/>
            <person name="Donnadieu C."/>
            <person name="Braasch I."/>
            <person name="Desvignes T."/>
            <person name="Postlethwait J."/>
            <person name="Bobe J."/>
            <person name="Wedekind C."/>
            <person name="Guiguen Y."/>
        </authorList>
    </citation>
    <scope>NUCLEOTIDE SEQUENCE [LARGE SCALE GENOMIC DNA]</scope>
    <source>
        <strain evidence="15">Cs_M1</strain>
        <tissue evidence="15">Blood</tissue>
    </source>
</reference>
<feature type="disulfide bond" evidence="11">
    <location>
        <begin position="135"/>
        <end position="213"/>
    </location>
</feature>
<dbReference type="InterPro" id="IPR002281">
    <property type="entry name" value="Pro_rcpt_2"/>
</dbReference>
<protein>
    <recommendedName>
        <fullName evidence="14">G-protein coupled receptors family 1 profile domain-containing protein</fullName>
    </recommendedName>
</protein>
<dbReference type="PANTHER" id="PTHR24232">
    <property type="entry name" value="G-PROTEIN COUPLED RECEPTOR"/>
    <property type="match status" value="1"/>
</dbReference>
<dbReference type="InterPro" id="IPR003912">
    <property type="entry name" value="Protea_act_rcpt"/>
</dbReference>
<evidence type="ECO:0000259" key="14">
    <source>
        <dbReference type="PROSITE" id="PS50262"/>
    </source>
</evidence>
<dbReference type="AlphaFoldDB" id="A0AAN8QTM0"/>
<evidence type="ECO:0000256" key="4">
    <source>
        <dbReference type="ARBA" id="ARBA00022989"/>
    </source>
</evidence>
<name>A0AAN8QTM0_9TELE</name>
<comment type="caution">
    <text evidence="15">The sequence shown here is derived from an EMBL/GenBank/DDBJ whole genome shotgun (WGS) entry which is preliminary data.</text>
</comment>
<feature type="chain" id="PRO_5042968867" description="G-protein coupled receptors family 1 profile domain-containing protein" evidence="13">
    <location>
        <begin position="23"/>
        <end position="352"/>
    </location>
</feature>
<feature type="domain" description="G-protein coupled receptors family 1 profile" evidence="14">
    <location>
        <begin position="79"/>
        <end position="330"/>
    </location>
</feature>
<dbReference type="FunFam" id="1.20.1070.10:FF:000040">
    <property type="entry name" value="Coagulation factor 2 (thrombin) receptor"/>
    <property type="match status" value="1"/>
</dbReference>
<evidence type="ECO:0000256" key="3">
    <source>
        <dbReference type="ARBA" id="ARBA00022692"/>
    </source>
</evidence>
<keyword evidence="10" id="KW-0807">Transducer</keyword>
<feature type="transmembrane region" description="Helical" evidence="12">
    <location>
        <begin position="309"/>
        <end position="333"/>
    </location>
</feature>
<comment type="subcellular location">
    <subcellularLocation>
        <location evidence="1">Cell membrane</location>
        <topology evidence="1">Multi-pass membrane protein</topology>
    </subcellularLocation>
</comment>
<keyword evidence="4 12" id="KW-1133">Transmembrane helix</keyword>
<dbReference type="PRINTS" id="PR01428">
    <property type="entry name" value="PROTEASEAR"/>
</dbReference>
<keyword evidence="16" id="KW-1185">Reference proteome</keyword>
<dbReference type="GO" id="GO:0015057">
    <property type="term" value="F:thrombin-activated receptor activity"/>
    <property type="evidence" value="ECO:0007669"/>
    <property type="project" value="InterPro"/>
</dbReference>
<dbReference type="GO" id="GO:0007596">
    <property type="term" value="P:blood coagulation"/>
    <property type="evidence" value="ECO:0007669"/>
    <property type="project" value="InterPro"/>
</dbReference>
<dbReference type="PRINTS" id="PR00237">
    <property type="entry name" value="GPCRRHODOPSN"/>
</dbReference>
<evidence type="ECO:0000256" key="13">
    <source>
        <dbReference type="SAM" id="SignalP"/>
    </source>
</evidence>
<evidence type="ECO:0000256" key="8">
    <source>
        <dbReference type="ARBA" id="ARBA00023170"/>
    </source>
</evidence>
<evidence type="ECO:0000256" key="2">
    <source>
        <dbReference type="ARBA" id="ARBA00022475"/>
    </source>
</evidence>
<dbReference type="Pfam" id="PF00001">
    <property type="entry name" value="7tm_1"/>
    <property type="match status" value="1"/>
</dbReference>
<evidence type="ECO:0000256" key="11">
    <source>
        <dbReference type="PIRSR" id="PIRSR603912-52"/>
    </source>
</evidence>
<dbReference type="EMBL" id="JAGTTL010000011">
    <property type="protein sequence ID" value="KAK6316130.1"/>
    <property type="molecule type" value="Genomic_DNA"/>
</dbReference>
<sequence>MSFKLHWLKLIFLLACAELYLSQKNERFDADVEDRGFTGDETAMGVQISLDARMVLDSHLTTVFFPIVYIVVFVVGLPTNAIAIWVFLFRTKKKHHAAIYMANLSLSDLLFVIWTPLKIAYHLNGNNWIYGERLCKVLVGFFYGNMYCSILFITCISVQRYWAIVHPLSQNCRNNQVAIGISVAVWVGVWLLTTPLYLYDQTVKVTNLNITTCHDVTRPSQNSMAVGYFMTMGTLGFVVPTVVCVVANVLMLKSLRNSMTDASITNNRRKAVVLIITVLVIFLVCFTPSNIMMLVTYSLLLVRVEHNDYGFYITTLCLASLNSCVDPFIYYFISDEFREQVKNTLRCRSQRT</sequence>
<dbReference type="PANTHER" id="PTHR24232:SF21">
    <property type="entry name" value="PROTEINASE-ACTIVATED RECEPTOR 2"/>
    <property type="match status" value="1"/>
</dbReference>
<feature type="transmembrane region" description="Helical" evidence="12">
    <location>
        <begin position="137"/>
        <end position="156"/>
    </location>
</feature>
<evidence type="ECO:0000256" key="6">
    <source>
        <dbReference type="ARBA" id="ARBA00023136"/>
    </source>
</evidence>
<dbReference type="InterPro" id="IPR000276">
    <property type="entry name" value="GPCR_Rhodpsn"/>
</dbReference>
<dbReference type="PROSITE" id="PS50262">
    <property type="entry name" value="G_PROTEIN_RECEP_F1_2"/>
    <property type="match status" value="1"/>
</dbReference>
<keyword evidence="7 11" id="KW-1015">Disulfide bond</keyword>
<keyword evidence="2" id="KW-1003">Cell membrane</keyword>
<evidence type="ECO:0000256" key="5">
    <source>
        <dbReference type="ARBA" id="ARBA00023040"/>
    </source>
</evidence>
<keyword evidence="8" id="KW-0675">Receptor</keyword>
<evidence type="ECO:0000256" key="1">
    <source>
        <dbReference type="ARBA" id="ARBA00004651"/>
    </source>
</evidence>
<feature type="transmembrane region" description="Helical" evidence="12">
    <location>
        <begin position="97"/>
        <end position="117"/>
    </location>
</feature>
<dbReference type="SUPFAM" id="SSF81321">
    <property type="entry name" value="Family A G protein-coupled receptor-like"/>
    <property type="match status" value="1"/>
</dbReference>
<feature type="transmembrane region" description="Helical" evidence="12">
    <location>
        <begin position="271"/>
        <end position="297"/>
    </location>
</feature>
<evidence type="ECO:0000313" key="15">
    <source>
        <dbReference type="EMBL" id="KAK6316130.1"/>
    </source>
</evidence>
<keyword evidence="6 12" id="KW-0472">Membrane</keyword>
<evidence type="ECO:0000256" key="12">
    <source>
        <dbReference type="SAM" id="Phobius"/>
    </source>
</evidence>
<evidence type="ECO:0000256" key="7">
    <source>
        <dbReference type="ARBA" id="ARBA00023157"/>
    </source>
</evidence>
<accession>A0AAN8QTM0</accession>
<organism evidence="15 16">
    <name type="scientific">Coregonus suidteri</name>
    <dbReference type="NCBI Taxonomy" id="861788"/>
    <lineage>
        <taxon>Eukaryota</taxon>
        <taxon>Metazoa</taxon>
        <taxon>Chordata</taxon>
        <taxon>Craniata</taxon>
        <taxon>Vertebrata</taxon>
        <taxon>Euteleostomi</taxon>
        <taxon>Actinopterygii</taxon>
        <taxon>Neopterygii</taxon>
        <taxon>Teleostei</taxon>
        <taxon>Protacanthopterygii</taxon>
        <taxon>Salmoniformes</taxon>
        <taxon>Salmonidae</taxon>
        <taxon>Coregoninae</taxon>
        <taxon>Coregonus</taxon>
    </lineage>
</organism>
<dbReference type="GO" id="GO:0007200">
    <property type="term" value="P:phospholipase C-activating G protein-coupled receptor signaling pathway"/>
    <property type="evidence" value="ECO:0007669"/>
    <property type="project" value="TreeGrafter"/>
</dbReference>
<keyword evidence="3 12" id="KW-0812">Transmembrane</keyword>
<proteinExistence type="predicted"/>
<keyword evidence="9" id="KW-0325">Glycoprotein</keyword>
<keyword evidence="13" id="KW-0732">Signal</keyword>
<feature type="transmembrane region" description="Helical" evidence="12">
    <location>
        <begin position="177"/>
        <end position="199"/>
    </location>
</feature>
<dbReference type="Gene3D" id="1.20.1070.10">
    <property type="entry name" value="Rhodopsin 7-helix transmembrane proteins"/>
    <property type="match status" value="1"/>
</dbReference>
<feature type="signal peptide" evidence="13">
    <location>
        <begin position="1"/>
        <end position="22"/>
    </location>
</feature>
<keyword evidence="5" id="KW-0297">G-protein coupled receptor</keyword>
<feature type="transmembrane region" description="Helical" evidence="12">
    <location>
        <begin position="225"/>
        <end position="250"/>
    </location>
</feature>
<evidence type="ECO:0000313" key="16">
    <source>
        <dbReference type="Proteomes" id="UP001356427"/>
    </source>
</evidence>
<dbReference type="GO" id="GO:0035025">
    <property type="term" value="P:positive regulation of Rho protein signal transduction"/>
    <property type="evidence" value="ECO:0007669"/>
    <property type="project" value="TreeGrafter"/>
</dbReference>
<dbReference type="Proteomes" id="UP001356427">
    <property type="component" value="Unassembled WGS sequence"/>
</dbReference>
<evidence type="ECO:0000256" key="9">
    <source>
        <dbReference type="ARBA" id="ARBA00023180"/>
    </source>
</evidence>
<feature type="transmembrane region" description="Helical" evidence="12">
    <location>
        <begin position="63"/>
        <end position="88"/>
    </location>
</feature>
<dbReference type="PRINTS" id="PR01152">
    <property type="entry name" value="PROTEASEAR2"/>
</dbReference>
<gene>
    <name evidence="15" type="ORF">J4Q44_G00136540</name>
</gene>